<dbReference type="Proteomes" id="UP001153332">
    <property type="component" value="Unassembled WGS sequence"/>
</dbReference>
<evidence type="ECO:0000313" key="1">
    <source>
        <dbReference type="EMBL" id="KAJ8130713.1"/>
    </source>
</evidence>
<accession>A0ACC2JT76</accession>
<proteinExistence type="predicted"/>
<keyword evidence="2" id="KW-1185">Reference proteome</keyword>
<gene>
    <name evidence="1" type="ORF">O1611_g2912</name>
</gene>
<organism evidence="1 2">
    <name type="scientific">Lasiodiplodia mahajangana</name>
    <dbReference type="NCBI Taxonomy" id="1108764"/>
    <lineage>
        <taxon>Eukaryota</taxon>
        <taxon>Fungi</taxon>
        <taxon>Dikarya</taxon>
        <taxon>Ascomycota</taxon>
        <taxon>Pezizomycotina</taxon>
        <taxon>Dothideomycetes</taxon>
        <taxon>Dothideomycetes incertae sedis</taxon>
        <taxon>Botryosphaeriales</taxon>
        <taxon>Botryosphaeriaceae</taxon>
        <taxon>Lasiodiplodia</taxon>
    </lineage>
</organism>
<sequence>MRHYVRHDPCMGPGSTDDDTDNTDLIDFSYSNYNINLPCIDGQDAFFFGNDPGIPFPGLLPPADQNFAANSLFSPSAILPPVSTEFFYYNTQLDVSGVLGNFPDNLGSTAPTYSVSSLPPRPGRTPPTATSPAPWSPPLAPPTAIASPENKGPSSSYQCLRCPTRLTGARQPGSTVAAALLTIDPVKTTTSGISSLAMQRLSIPMPAYVAENIGLKMSILNMLNIAGVVAVAAVNNRLLPSWVCGR</sequence>
<dbReference type="EMBL" id="JAPUUL010000439">
    <property type="protein sequence ID" value="KAJ8130713.1"/>
    <property type="molecule type" value="Genomic_DNA"/>
</dbReference>
<name>A0ACC2JT76_9PEZI</name>
<reference evidence="1" key="1">
    <citation type="submission" date="2022-12" db="EMBL/GenBank/DDBJ databases">
        <title>Genome Sequence of Lasiodiplodia mahajangana.</title>
        <authorList>
            <person name="Buettner E."/>
        </authorList>
    </citation>
    <scope>NUCLEOTIDE SEQUENCE</scope>
    <source>
        <strain evidence="1">VT137</strain>
    </source>
</reference>
<comment type="caution">
    <text evidence="1">The sequence shown here is derived from an EMBL/GenBank/DDBJ whole genome shotgun (WGS) entry which is preliminary data.</text>
</comment>
<evidence type="ECO:0000313" key="2">
    <source>
        <dbReference type="Proteomes" id="UP001153332"/>
    </source>
</evidence>
<protein>
    <submittedName>
        <fullName evidence="1">Uncharacterized protein</fullName>
    </submittedName>
</protein>